<evidence type="ECO:0000256" key="1">
    <source>
        <dbReference type="SAM" id="Phobius"/>
    </source>
</evidence>
<reference evidence="2" key="1">
    <citation type="submission" date="2022-08" db="UniProtKB">
        <authorList>
            <consortium name="EnsemblMetazoa"/>
        </authorList>
    </citation>
    <scope>IDENTIFICATION</scope>
    <source>
        <strain evidence="2">05x7-T-G4-1.051#20</strain>
    </source>
</reference>
<feature type="transmembrane region" description="Helical" evidence="1">
    <location>
        <begin position="77"/>
        <end position="96"/>
    </location>
</feature>
<organism evidence="2 3">
    <name type="scientific">Magallana gigas</name>
    <name type="common">Pacific oyster</name>
    <name type="synonym">Crassostrea gigas</name>
    <dbReference type="NCBI Taxonomy" id="29159"/>
    <lineage>
        <taxon>Eukaryota</taxon>
        <taxon>Metazoa</taxon>
        <taxon>Spiralia</taxon>
        <taxon>Lophotrochozoa</taxon>
        <taxon>Mollusca</taxon>
        <taxon>Bivalvia</taxon>
        <taxon>Autobranchia</taxon>
        <taxon>Pteriomorphia</taxon>
        <taxon>Ostreida</taxon>
        <taxon>Ostreoidea</taxon>
        <taxon>Ostreidae</taxon>
        <taxon>Magallana</taxon>
    </lineage>
</organism>
<feature type="transmembrane region" description="Helical" evidence="1">
    <location>
        <begin position="108"/>
        <end position="130"/>
    </location>
</feature>
<accession>A0A8W8IL62</accession>
<dbReference type="EnsemblMetazoa" id="G14803.6">
    <property type="protein sequence ID" value="G14803.6:cds"/>
    <property type="gene ID" value="G14803"/>
</dbReference>
<name>A0A8W8IL62_MAGGI</name>
<feature type="transmembrane region" description="Helical" evidence="1">
    <location>
        <begin position="150"/>
        <end position="170"/>
    </location>
</feature>
<keyword evidence="3" id="KW-1185">Reference proteome</keyword>
<protein>
    <submittedName>
        <fullName evidence="2">Uncharacterized protein</fullName>
    </submittedName>
</protein>
<feature type="transmembrane region" description="Helical" evidence="1">
    <location>
        <begin position="199"/>
        <end position="222"/>
    </location>
</feature>
<dbReference type="Proteomes" id="UP000005408">
    <property type="component" value="Unassembled WGS sequence"/>
</dbReference>
<dbReference type="EnsemblMetazoa" id="G14803.5">
    <property type="protein sequence ID" value="G14803.5:cds"/>
    <property type="gene ID" value="G14803"/>
</dbReference>
<evidence type="ECO:0000313" key="3">
    <source>
        <dbReference type="Proteomes" id="UP000005408"/>
    </source>
</evidence>
<proteinExistence type="predicted"/>
<keyword evidence="1" id="KW-0472">Membrane</keyword>
<keyword evidence="1" id="KW-0812">Transmembrane</keyword>
<sequence length="233" mass="25662">NVISIQLGINTMEEDKERVQQKHKISRTLPASISRWERNTKLPEGAILLNPYEVKQVIEKKLSAHPDYTDTFLLQKGPVMAASVAGVTASYLAAGMPKVFSYSASSSLAMIAGTTLVSVLPTVSSQTFFIREPIISGLNVSLPQVLATSLATQTVFGVFCPCFLTTLRMFSTQNNSSSLKGNFAWMYKAILQNKKFTRMLYGCLTVQIVFGGLLPYFTLIQFEDFVANVVSPK</sequence>
<evidence type="ECO:0000313" key="2">
    <source>
        <dbReference type="EnsemblMetazoa" id="G14803.5:cds"/>
    </source>
</evidence>
<keyword evidence="1" id="KW-1133">Transmembrane helix</keyword>
<dbReference type="AlphaFoldDB" id="A0A8W8IL62"/>